<dbReference type="InterPro" id="IPR051398">
    <property type="entry name" value="Polysacch_Deacetylase"/>
</dbReference>
<evidence type="ECO:0000259" key="4">
    <source>
        <dbReference type="PROSITE" id="PS51677"/>
    </source>
</evidence>
<sequence>MLFNNKLKVVALLLLVLFLFSTNVAADGHILVFHRFADARYPSTNITKKQLTNVFDYLENNNYQVVKLEQMVNWVKNNQAVPDKTVALTIDDGYRSFYDHGLDIFKSYDYPFTMFINTKPINQGYSDFLTWEQVKEIDNHGTIASHGYDHPHLTTLSKSEIKEDVKQSIDDIEENLGKKPDFFSYPYGEYNKYVKNTVRGLGFKAVFNQNLGAVAQESDSYDINRIAVSEASELDIKLAYDYLPAKWISRDEMVTDGRVTRVKVEVAPEIEKAQLYVSGHGWRRVELEQGTLDLELDLELKYSRNRIFLKTYDNKLSGKLIMK</sequence>
<protein>
    <submittedName>
        <fullName evidence="5">Peptidoglycan/xylan/chitin deacetylase (PgdA/CDA1 family)</fullName>
    </submittedName>
</protein>
<dbReference type="SUPFAM" id="SSF88713">
    <property type="entry name" value="Glycoside hydrolase/deacetylase"/>
    <property type="match status" value="1"/>
</dbReference>
<dbReference type="RefSeq" id="WP_204700585.1">
    <property type="nucleotide sequence ID" value="NZ_JAFBDQ010000003.1"/>
</dbReference>
<feature type="domain" description="NodB homology" evidence="4">
    <location>
        <begin position="84"/>
        <end position="285"/>
    </location>
</feature>
<feature type="signal peptide" evidence="3">
    <location>
        <begin position="1"/>
        <end position="26"/>
    </location>
</feature>
<evidence type="ECO:0000256" key="3">
    <source>
        <dbReference type="SAM" id="SignalP"/>
    </source>
</evidence>
<dbReference type="GO" id="GO:0016810">
    <property type="term" value="F:hydrolase activity, acting on carbon-nitrogen (but not peptide) bonds"/>
    <property type="evidence" value="ECO:0007669"/>
    <property type="project" value="InterPro"/>
</dbReference>
<dbReference type="GO" id="GO:0005576">
    <property type="term" value="C:extracellular region"/>
    <property type="evidence" value="ECO:0007669"/>
    <property type="project" value="UniProtKB-SubCell"/>
</dbReference>
<gene>
    <name evidence="5" type="ORF">JOC47_000700</name>
</gene>
<comment type="subcellular location">
    <subcellularLocation>
        <location evidence="1">Secreted</location>
    </subcellularLocation>
</comment>
<dbReference type="GO" id="GO:0005975">
    <property type="term" value="P:carbohydrate metabolic process"/>
    <property type="evidence" value="ECO:0007669"/>
    <property type="project" value="InterPro"/>
</dbReference>
<name>A0A938XT67_9FIRM</name>
<keyword evidence="2 3" id="KW-0732">Signal</keyword>
<dbReference type="CDD" id="cd10973">
    <property type="entry name" value="CE4_DAC_u4_5s"/>
    <property type="match status" value="1"/>
</dbReference>
<reference evidence="5" key="1">
    <citation type="submission" date="2021-01" db="EMBL/GenBank/DDBJ databases">
        <title>Genomic Encyclopedia of Type Strains, Phase IV (KMG-IV): sequencing the most valuable type-strain genomes for metagenomic binning, comparative biology and taxonomic classification.</title>
        <authorList>
            <person name="Goeker M."/>
        </authorList>
    </citation>
    <scope>NUCLEOTIDE SEQUENCE</scope>
    <source>
        <strain evidence="5">DSM 23230</strain>
    </source>
</reference>
<dbReference type="Gene3D" id="3.20.20.370">
    <property type="entry name" value="Glycoside hydrolase/deacetylase"/>
    <property type="match status" value="1"/>
</dbReference>
<dbReference type="InterPro" id="IPR011330">
    <property type="entry name" value="Glyco_hydro/deAcase_b/a-brl"/>
</dbReference>
<dbReference type="Pfam" id="PF01522">
    <property type="entry name" value="Polysacc_deac_1"/>
    <property type="match status" value="1"/>
</dbReference>
<evidence type="ECO:0000313" key="5">
    <source>
        <dbReference type="EMBL" id="MBM7555866.1"/>
    </source>
</evidence>
<dbReference type="PANTHER" id="PTHR34216:SF3">
    <property type="entry name" value="POLY-BETA-1,6-N-ACETYL-D-GLUCOSAMINE N-DEACETYLASE"/>
    <property type="match status" value="1"/>
</dbReference>
<dbReference type="PROSITE" id="PS51677">
    <property type="entry name" value="NODB"/>
    <property type="match status" value="1"/>
</dbReference>
<comment type="caution">
    <text evidence="5">The sequence shown here is derived from an EMBL/GenBank/DDBJ whole genome shotgun (WGS) entry which is preliminary data.</text>
</comment>
<dbReference type="EMBL" id="JAFBDQ010000003">
    <property type="protein sequence ID" value="MBM7555866.1"/>
    <property type="molecule type" value="Genomic_DNA"/>
</dbReference>
<evidence type="ECO:0000313" key="6">
    <source>
        <dbReference type="Proteomes" id="UP000774000"/>
    </source>
</evidence>
<keyword evidence="6" id="KW-1185">Reference proteome</keyword>
<accession>A0A938XT67</accession>
<evidence type="ECO:0000256" key="1">
    <source>
        <dbReference type="ARBA" id="ARBA00004613"/>
    </source>
</evidence>
<evidence type="ECO:0000256" key="2">
    <source>
        <dbReference type="ARBA" id="ARBA00022729"/>
    </source>
</evidence>
<dbReference type="InterPro" id="IPR002509">
    <property type="entry name" value="NODB_dom"/>
</dbReference>
<dbReference type="PANTHER" id="PTHR34216">
    <property type="match status" value="1"/>
</dbReference>
<proteinExistence type="predicted"/>
<dbReference type="AlphaFoldDB" id="A0A938XT67"/>
<organism evidence="5 6">
    <name type="scientific">Halanaerobacter jeridensis</name>
    <dbReference type="NCBI Taxonomy" id="706427"/>
    <lineage>
        <taxon>Bacteria</taxon>
        <taxon>Bacillati</taxon>
        <taxon>Bacillota</taxon>
        <taxon>Clostridia</taxon>
        <taxon>Halanaerobiales</taxon>
        <taxon>Halobacteroidaceae</taxon>
        <taxon>Halanaerobacter</taxon>
    </lineage>
</organism>
<dbReference type="Proteomes" id="UP000774000">
    <property type="component" value="Unassembled WGS sequence"/>
</dbReference>
<feature type="chain" id="PRO_5037083942" evidence="3">
    <location>
        <begin position="27"/>
        <end position="323"/>
    </location>
</feature>